<dbReference type="Pfam" id="PF00400">
    <property type="entry name" value="WD40"/>
    <property type="match status" value="4"/>
</dbReference>
<dbReference type="SUPFAM" id="SSF52540">
    <property type="entry name" value="P-loop containing nucleoside triphosphate hydrolases"/>
    <property type="match status" value="1"/>
</dbReference>
<dbReference type="Pfam" id="PF24883">
    <property type="entry name" value="NPHP3_N"/>
    <property type="match status" value="1"/>
</dbReference>
<keyword evidence="1 3" id="KW-0853">WD repeat</keyword>
<dbReference type="SMART" id="SM00320">
    <property type="entry name" value="WD40"/>
    <property type="match status" value="4"/>
</dbReference>
<dbReference type="Gene3D" id="3.40.50.300">
    <property type="entry name" value="P-loop containing nucleotide triphosphate hydrolases"/>
    <property type="match status" value="1"/>
</dbReference>
<feature type="repeat" description="WD" evidence="3">
    <location>
        <begin position="795"/>
        <end position="836"/>
    </location>
</feature>
<dbReference type="AlphaFoldDB" id="A0A8H6E0C0"/>
<organism evidence="5 6">
    <name type="scientific">Cochliobolus sativus</name>
    <name type="common">Common root rot and spot blotch fungus</name>
    <name type="synonym">Bipolaris sorokiniana</name>
    <dbReference type="NCBI Taxonomy" id="45130"/>
    <lineage>
        <taxon>Eukaryota</taxon>
        <taxon>Fungi</taxon>
        <taxon>Dikarya</taxon>
        <taxon>Ascomycota</taxon>
        <taxon>Pezizomycotina</taxon>
        <taxon>Dothideomycetes</taxon>
        <taxon>Pleosporomycetidae</taxon>
        <taxon>Pleosporales</taxon>
        <taxon>Pleosporineae</taxon>
        <taxon>Pleosporaceae</taxon>
        <taxon>Bipolaris</taxon>
    </lineage>
</organism>
<evidence type="ECO:0000313" key="6">
    <source>
        <dbReference type="Proteomes" id="UP000624244"/>
    </source>
</evidence>
<sequence length="933" mass="105016">MDPLSGAASVIAVIDISAKVASLCFQYSVEVKHAKGDIERLHQKVNDIYNVLEKLRQLLGKQHKSQLSTIRSLLDPLQRCSQELERLKATLQAKLKPSQSRKAMQRFGIRALKWPLTSKEVENTVRNLETYGNTFSLALQVDQTVLVVDINQKLDLTKLPIATGASFNAHTEEHNARCLPNTRTVLLHTIAEWAKSKDSKPVFWLSGMAGTGKSTIARTAARSFAEAGQLGASFFFKRGEGERGNASRFFSTIAADLIAREPDMLPSIRKTLDEDSALPQRVLKDQFEKLILHPLLEVQKTSPAARTFVVVIDALDECEREEDVRVLLQLLTRTKDMRPVSLRVLVTSRPELHIRLGFRQMPNGTYQDLVLHEVAKNTIEHDIRLFYEHELSAIRQARMLSPDWPTEDQIRALVDLAVPLFIFAATVCRYIGTKGGHPEGYLDKVLQYQKSTFSQLDRTYLPVLEQLLVEQEEDEREAWLHAFRKVVGSIVVLESPLSTRSLAHLLQVPQKEVECRLDALHSVLSVPEDEDVPIRLLHLSFRDFLVDRQRQGKSQFWVDEKDRHKQLASHCVVLMSSQSGLRRNICNLSGPGGLRSEVDMGTITSNLPPELQYACRYWVSHFEQSQQSIADGDATHFFLQTHLLHWLEAMSLIRELSRCIHLLDKLQAFVAASAKTVLSFLLDAKRFVLRFQSIVADAPLQVYYSALQFAPETSLVRQIFETPQEVDLLIASASYDKTVRLWETATGTCCSTLEGHLGDINAVAFSPDGQLVVSASDDRTVRLWETATGMCRSTLEGHLRDINAVAFSPDGQLVASASDDRTVRLWETATGTCRSTFEGHSGYINALAFSTDGQYLQTDQGDIPLYSSPTPSPSFQRTQPSRIFIQDQWMCLDQQRLLWLPSEHRPTCSAVHEALACLGHTSGRVMFMRFCTS</sequence>
<dbReference type="PROSITE" id="PS50294">
    <property type="entry name" value="WD_REPEATS_REGION"/>
    <property type="match status" value="2"/>
</dbReference>
<evidence type="ECO:0000256" key="1">
    <source>
        <dbReference type="ARBA" id="ARBA00022574"/>
    </source>
</evidence>
<dbReference type="PANTHER" id="PTHR10039:SF16">
    <property type="entry name" value="GPI INOSITOL-DEACYLASE"/>
    <property type="match status" value="1"/>
</dbReference>
<protein>
    <recommendedName>
        <fullName evidence="4">NACHT domain-containing protein</fullName>
    </recommendedName>
</protein>
<dbReference type="Pfam" id="PF17111">
    <property type="entry name" value="PigL_N"/>
    <property type="match status" value="1"/>
</dbReference>
<dbReference type="SUPFAM" id="SSF50978">
    <property type="entry name" value="WD40 repeat-like"/>
    <property type="match status" value="1"/>
</dbReference>
<dbReference type="InterPro" id="IPR027417">
    <property type="entry name" value="P-loop_NTPase"/>
</dbReference>
<dbReference type="InterPro" id="IPR015943">
    <property type="entry name" value="WD40/YVTN_repeat-like_dom_sf"/>
</dbReference>
<feature type="repeat" description="WD" evidence="3">
    <location>
        <begin position="753"/>
        <end position="794"/>
    </location>
</feature>
<gene>
    <name evidence="5" type="ORF">GGP41_007428</name>
</gene>
<dbReference type="InterPro" id="IPR031348">
    <property type="entry name" value="PigL_N"/>
</dbReference>
<name>A0A8H6E0C0_COCSA</name>
<dbReference type="PRINTS" id="PR00320">
    <property type="entry name" value="GPROTEINBRPT"/>
</dbReference>
<dbReference type="PROSITE" id="PS50082">
    <property type="entry name" value="WD_REPEATS_2"/>
    <property type="match status" value="3"/>
</dbReference>
<comment type="caution">
    <text evidence="5">The sequence shown here is derived from an EMBL/GenBank/DDBJ whole genome shotgun (WGS) entry which is preliminary data.</text>
</comment>
<dbReference type="InterPro" id="IPR007111">
    <property type="entry name" value="NACHT_NTPase"/>
</dbReference>
<proteinExistence type="predicted"/>
<evidence type="ECO:0000256" key="2">
    <source>
        <dbReference type="ARBA" id="ARBA00022737"/>
    </source>
</evidence>
<dbReference type="InterPro" id="IPR019775">
    <property type="entry name" value="WD40_repeat_CS"/>
</dbReference>
<dbReference type="PANTHER" id="PTHR10039">
    <property type="entry name" value="AMELOGENIN"/>
    <property type="match status" value="1"/>
</dbReference>
<dbReference type="InterPro" id="IPR056884">
    <property type="entry name" value="NPHP3-like_N"/>
</dbReference>
<dbReference type="PROSITE" id="PS50837">
    <property type="entry name" value="NACHT"/>
    <property type="match status" value="1"/>
</dbReference>
<feature type="repeat" description="WD" evidence="3">
    <location>
        <begin position="729"/>
        <end position="752"/>
    </location>
</feature>
<dbReference type="InterPro" id="IPR020472">
    <property type="entry name" value="WD40_PAC1"/>
</dbReference>
<keyword evidence="2" id="KW-0677">Repeat</keyword>
<dbReference type="EMBL" id="WNKQ01000001">
    <property type="protein sequence ID" value="KAF5854672.1"/>
    <property type="molecule type" value="Genomic_DNA"/>
</dbReference>
<dbReference type="InterPro" id="IPR036322">
    <property type="entry name" value="WD40_repeat_dom_sf"/>
</dbReference>
<reference evidence="5" key="1">
    <citation type="submission" date="2019-11" db="EMBL/GenBank/DDBJ databases">
        <title>Bipolaris sorokiniana Genome sequencing.</title>
        <authorList>
            <person name="Wang H."/>
        </authorList>
    </citation>
    <scope>NUCLEOTIDE SEQUENCE</scope>
</reference>
<accession>A0A8H6E0C0</accession>
<feature type="domain" description="NACHT" evidence="4">
    <location>
        <begin position="201"/>
        <end position="350"/>
    </location>
</feature>
<dbReference type="Proteomes" id="UP000624244">
    <property type="component" value="Unassembled WGS sequence"/>
</dbReference>
<evidence type="ECO:0000256" key="3">
    <source>
        <dbReference type="PROSITE-ProRule" id="PRU00221"/>
    </source>
</evidence>
<dbReference type="PROSITE" id="PS00678">
    <property type="entry name" value="WD_REPEATS_1"/>
    <property type="match status" value="2"/>
</dbReference>
<evidence type="ECO:0000259" key="4">
    <source>
        <dbReference type="PROSITE" id="PS50837"/>
    </source>
</evidence>
<evidence type="ECO:0000313" key="5">
    <source>
        <dbReference type="EMBL" id="KAF5854672.1"/>
    </source>
</evidence>
<dbReference type="Gene3D" id="2.130.10.10">
    <property type="entry name" value="YVTN repeat-like/Quinoprotein amine dehydrogenase"/>
    <property type="match status" value="1"/>
</dbReference>
<dbReference type="InterPro" id="IPR001680">
    <property type="entry name" value="WD40_rpt"/>
</dbReference>
<dbReference type="CDD" id="cd00200">
    <property type="entry name" value="WD40"/>
    <property type="match status" value="1"/>
</dbReference>